<evidence type="ECO:0000313" key="4">
    <source>
        <dbReference type="Proteomes" id="UP001237642"/>
    </source>
</evidence>
<dbReference type="EMBL" id="JAUIZM010000001">
    <property type="protein sequence ID" value="KAK1401804.1"/>
    <property type="molecule type" value="Genomic_DNA"/>
</dbReference>
<dbReference type="InterPro" id="IPR027417">
    <property type="entry name" value="P-loop_NTPase"/>
</dbReference>
<dbReference type="GO" id="GO:0007018">
    <property type="term" value="P:microtubule-based movement"/>
    <property type="evidence" value="ECO:0007669"/>
    <property type="project" value="InterPro"/>
</dbReference>
<keyword evidence="4" id="KW-1185">Reference proteome</keyword>
<organism evidence="3 4">
    <name type="scientific">Heracleum sosnowskyi</name>
    <dbReference type="NCBI Taxonomy" id="360622"/>
    <lineage>
        <taxon>Eukaryota</taxon>
        <taxon>Viridiplantae</taxon>
        <taxon>Streptophyta</taxon>
        <taxon>Embryophyta</taxon>
        <taxon>Tracheophyta</taxon>
        <taxon>Spermatophyta</taxon>
        <taxon>Magnoliopsida</taxon>
        <taxon>eudicotyledons</taxon>
        <taxon>Gunneridae</taxon>
        <taxon>Pentapetalae</taxon>
        <taxon>asterids</taxon>
        <taxon>campanulids</taxon>
        <taxon>Apiales</taxon>
        <taxon>Apiaceae</taxon>
        <taxon>Apioideae</taxon>
        <taxon>apioid superclade</taxon>
        <taxon>Tordylieae</taxon>
        <taxon>Tordyliinae</taxon>
        <taxon>Heracleum</taxon>
    </lineage>
</organism>
<dbReference type="PANTHER" id="PTHR24115:SF416">
    <property type="entry name" value="KINESIN-LIKE PROTEIN KIN-10A"/>
    <property type="match status" value="1"/>
</dbReference>
<dbReference type="SUPFAM" id="SSF52540">
    <property type="entry name" value="P-loop containing nucleoside triphosphate hydrolases"/>
    <property type="match status" value="1"/>
</dbReference>
<dbReference type="Pfam" id="PF00225">
    <property type="entry name" value="Kinesin"/>
    <property type="match status" value="1"/>
</dbReference>
<sequence>MLHVAHMFKIPKQVPFSSLNVDGLATNGLSCCLCGVGLEVMGKKAKNATFIYGNEAAKISKEIQKVEKRRIVKSTLYNERSSRSHCMIILDVPTVGGRLMLVDMAGSENIEQAGQIGLEAKMQASSLSS</sequence>
<dbReference type="Proteomes" id="UP001237642">
    <property type="component" value="Unassembled WGS sequence"/>
</dbReference>
<dbReference type="InterPro" id="IPR001752">
    <property type="entry name" value="Kinesin_motor_dom"/>
</dbReference>
<dbReference type="AlphaFoldDB" id="A0AAD8JE43"/>
<dbReference type="Gene3D" id="3.40.850.10">
    <property type="entry name" value="Kinesin motor domain"/>
    <property type="match status" value="1"/>
</dbReference>
<evidence type="ECO:0000313" key="3">
    <source>
        <dbReference type="EMBL" id="KAK1401804.1"/>
    </source>
</evidence>
<name>A0AAD8JE43_9APIA</name>
<accession>A0AAD8JE43</accession>
<feature type="domain" description="Kinesin motor" evidence="2">
    <location>
        <begin position="47"/>
        <end position="121"/>
    </location>
</feature>
<evidence type="ECO:0000256" key="1">
    <source>
        <dbReference type="ARBA" id="ARBA00023175"/>
    </source>
</evidence>
<reference evidence="3" key="1">
    <citation type="submission" date="2023-02" db="EMBL/GenBank/DDBJ databases">
        <title>Genome of toxic invasive species Heracleum sosnowskyi carries increased number of genes despite the absence of recent whole-genome duplications.</title>
        <authorList>
            <person name="Schelkunov M."/>
            <person name="Shtratnikova V."/>
            <person name="Makarenko M."/>
            <person name="Klepikova A."/>
            <person name="Omelchenko D."/>
            <person name="Novikova G."/>
            <person name="Obukhova E."/>
            <person name="Bogdanov V."/>
            <person name="Penin A."/>
            <person name="Logacheva M."/>
        </authorList>
    </citation>
    <scope>NUCLEOTIDE SEQUENCE</scope>
    <source>
        <strain evidence="3">Hsosn_3</strain>
        <tissue evidence="3">Leaf</tissue>
    </source>
</reference>
<dbReference type="GO" id="GO:0005874">
    <property type="term" value="C:microtubule"/>
    <property type="evidence" value="ECO:0007669"/>
    <property type="project" value="TreeGrafter"/>
</dbReference>
<dbReference type="InterPro" id="IPR027640">
    <property type="entry name" value="Kinesin-like_fam"/>
</dbReference>
<keyword evidence="1" id="KW-0505">Motor protein</keyword>
<dbReference type="PANTHER" id="PTHR24115">
    <property type="entry name" value="KINESIN-RELATED"/>
    <property type="match status" value="1"/>
</dbReference>
<dbReference type="InterPro" id="IPR036961">
    <property type="entry name" value="Kinesin_motor_dom_sf"/>
</dbReference>
<dbReference type="PRINTS" id="PR00380">
    <property type="entry name" value="KINESINHEAVY"/>
</dbReference>
<dbReference type="GO" id="GO:0005871">
    <property type="term" value="C:kinesin complex"/>
    <property type="evidence" value="ECO:0007669"/>
    <property type="project" value="TreeGrafter"/>
</dbReference>
<dbReference type="GO" id="GO:0005524">
    <property type="term" value="F:ATP binding"/>
    <property type="evidence" value="ECO:0007669"/>
    <property type="project" value="InterPro"/>
</dbReference>
<dbReference type="GO" id="GO:0003777">
    <property type="term" value="F:microtubule motor activity"/>
    <property type="evidence" value="ECO:0007669"/>
    <property type="project" value="InterPro"/>
</dbReference>
<evidence type="ECO:0000259" key="2">
    <source>
        <dbReference type="Pfam" id="PF00225"/>
    </source>
</evidence>
<proteinExistence type="predicted"/>
<reference evidence="3" key="2">
    <citation type="submission" date="2023-05" db="EMBL/GenBank/DDBJ databases">
        <authorList>
            <person name="Schelkunov M.I."/>
        </authorList>
    </citation>
    <scope>NUCLEOTIDE SEQUENCE</scope>
    <source>
        <strain evidence="3">Hsosn_3</strain>
        <tissue evidence="3">Leaf</tissue>
    </source>
</reference>
<protein>
    <submittedName>
        <fullName evidence="3">Kinesin-like protein KIF11-like</fullName>
    </submittedName>
</protein>
<comment type="caution">
    <text evidence="3">The sequence shown here is derived from an EMBL/GenBank/DDBJ whole genome shotgun (WGS) entry which is preliminary data.</text>
</comment>
<gene>
    <name evidence="3" type="ORF">POM88_001409</name>
</gene>
<dbReference type="GO" id="GO:0008017">
    <property type="term" value="F:microtubule binding"/>
    <property type="evidence" value="ECO:0007669"/>
    <property type="project" value="InterPro"/>
</dbReference>
<dbReference type="GO" id="GO:0016887">
    <property type="term" value="F:ATP hydrolysis activity"/>
    <property type="evidence" value="ECO:0007669"/>
    <property type="project" value="TreeGrafter"/>
</dbReference>